<evidence type="ECO:0000313" key="1">
    <source>
        <dbReference type="EMBL" id="EBU8203465.1"/>
    </source>
</evidence>
<comment type="caution">
    <text evidence="1">The sequence shown here is derived from an EMBL/GenBank/DDBJ whole genome shotgun (WGS) entry which is preliminary data.</text>
</comment>
<sequence length="184" mass="20083">MNTYKFSARTNAFYPVAQQAIYEQAGTWPADAVDVDDSVYQEFAANITPVGKMRAVGDDGLPVWIDIPEPDPQLQSTRQTTLQLTLAEVALQCAVDEGKASDAQVAELATIKSEIARRFVTAQLWTDIPEPDPQLRATRKTVSQLSLEAFALQCAVDEGKASETQIAELAVLRADIANRIGEKT</sequence>
<protein>
    <recommendedName>
        <fullName evidence="2">Tail fiber assembly protein</fullName>
    </recommendedName>
</protein>
<proteinExistence type="predicted"/>
<dbReference type="EMBL" id="AAHDIR010000002">
    <property type="protein sequence ID" value="EBU8203465.1"/>
    <property type="molecule type" value="Genomic_DNA"/>
</dbReference>
<reference evidence="1" key="1">
    <citation type="submission" date="2018-05" db="EMBL/GenBank/DDBJ databases">
        <authorList>
            <person name="Ashton P.M."/>
            <person name="Dallman T."/>
            <person name="Nair S."/>
            <person name="De Pinna E."/>
            <person name="Peters T."/>
            <person name="Grant K."/>
        </authorList>
    </citation>
    <scope>NUCLEOTIDE SEQUENCE</scope>
    <source>
        <strain evidence="1">374031</strain>
    </source>
</reference>
<accession>A0A5V6PU83</accession>
<dbReference type="InterPro" id="IPR003458">
    <property type="entry name" value="Phage_T4_Gp38_tail_assem"/>
</dbReference>
<organism evidence="1">
    <name type="scientific">Salmonella enterica subsp. enterica serovar Cardoner</name>
    <dbReference type="NCBI Taxonomy" id="2564309"/>
    <lineage>
        <taxon>Bacteria</taxon>
        <taxon>Pseudomonadati</taxon>
        <taxon>Pseudomonadota</taxon>
        <taxon>Gammaproteobacteria</taxon>
        <taxon>Enterobacterales</taxon>
        <taxon>Enterobacteriaceae</taxon>
        <taxon>Salmonella</taxon>
    </lineage>
</organism>
<evidence type="ECO:0008006" key="2">
    <source>
        <dbReference type="Google" id="ProtNLM"/>
    </source>
</evidence>
<gene>
    <name evidence="1" type="ORF">DLM21_03645</name>
</gene>
<dbReference type="AlphaFoldDB" id="A0A5V6PU83"/>
<name>A0A5V6PU83_SALET</name>
<dbReference type="Pfam" id="PF02413">
    <property type="entry name" value="Caudo_TAP"/>
    <property type="match status" value="1"/>
</dbReference>